<keyword evidence="2" id="KW-1185">Reference proteome</keyword>
<dbReference type="AlphaFoldDB" id="A0AA36BJZ3"/>
<proteinExistence type="predicted"/>
<name>A0AA36BJZ3_OCTVU</name>
<sequence>MAERDSVFALPGNLDSVGSVKRHIQKILQFLEIYEWMLDIYVSDFFVLNHWEKLLPSWRDCFQKMTASDVAELLTVNKNTKKSYYLCLSWPIVHAPKVCH</sequence>
<evidence type="ECO:0000313" key="2">
    <source>
        <dbReference type="Proteomes" id="UP001162480"/>
    </source>
</evidence>
<gene>
    <name evidence="1" type="ORF">OCTVUL_1B022998</name>
</gene>
<evidence type="ECO:0000313" key="1">
    <source>
        <dbReference type="EMBL" id="CAI9735523.1"/>
    </source>
</evidence>
<reference evidence="1" key="1">
    <citation type="submission" date="2023-08" db="EMBL/GenBank/DDBJ databases">
        <authorList>
            <person name="Alioto T."/>
            <person name="Alioto T."/>
            <person name="Gomez Garrido J."/>
        </authorList>
    </citation>
    <scope>NUCLEOTIDE SEQUENCE</scope>
</reference>
<dbReference type="Proteomes" id="UP001162480">
    <property type="component" value="Chromosome 17"/>
</dbReference>
<organism evidence="1 2">
    <name type="scientific">Octopus vulgaris</name>
    <name type="common">Common octopus</name>
    <dbReference type="NCBI Taxonomy" id="6645"/>
    <lineage>
        <taxon>Eukaryota</taxon>
        <taxon>Metazoa</taxon>
        <taxon>Spiralia</taxon>
        <taxon>Lophotrochozoa</taxon>
        <taxon>Mollusca</taxon>
        <taxon>Cephalopoda</taxon>
        <taxon>Coleoidea</taxon>
        <taxon>Octopodiformes</taxon>
        <taxon>Octopoda</taxon>
        <taxon>Incirrata</taxon>
        <taxon>Octopodidae</taxon>
        <taxon>Octopus</taxon>
    </lineage>
</organism>
<protein>
    <submittedName>
        <fullName evidence="1">Uncharacterized protein</fullName>
    </submittedName>
</protein>
<dbReference type="EMBL" id="OX597830">
    <property type="protein sequence ID" value="CAI9735523.1"/>
    <property type="molecule type" value="Genomic_DNA"/>
</dbReference>
<accession>A0AA36BJZ3</accession>